<dbReference type="Proteomes" id="UP000056252">
    <property type="component" value="Chromosome"/>
</dbReference>
<evidence type="ECO:0000313" key="4">
    <source>
        <dbReference type="Proteomes" id="UP000056252"/>
    </source>
</evidence>
<keyword evidence="2" id="KW-0378">Hydrolase</keyword>
<comment type="similarity">
    <text evidence="1">Belongs to the 4-hydroxybenzoyl-CoA thioesterase family.</text>
</comment>
<dbReference type="PANTHER" id="PTHR31793">
    <property type="entry name" value="4-HYDROXYBENZOYL-COA THIOESTERASE FAMILY MEMBER"/>
    <property type="match status" value="1"/>
</dbReference>
<dbReference type="GO" id="GO:0047617">
    <property type="term" value="F:fatty acyl-CoA hydrolase activity"/>
    <property type="evidence" value="ECO:0007669"/>
    <property type="project" value="TreeGrafter"/>
</dbReference>
<dbReference type="RefSeq" id="WP_024992065.1">
    <property type="nucleotide sequence ID" value="NZ_CP013195.1"/>
</dbReference>
<dbReference type="InterPro" id="IPR029069">
    <property type="entry name" value="HotDog_dom_sf"/>
</dbReference>
<dbReference type="PANTHER" id="PTHR31793:SF27">
    <property type="entry name" value="NOVEL THIOESTERASE SUPERFAMILY DOMAIN AND SAPOSIN A-TYPE DOMAIN CONTAINING PROTEIN (0610012H03RIK)"/>
    <property type="match status" value="1"/>
</dbReference>
<dbReference type="eggNOG" id="COG0824">
    <property type="taxonomic scope" value="Bacteria"/>
</dbReference>
<dbReference type="CDD" id="cd00586">
    <property type="entry name" value="4HBT"/>
    <property type="match status" value="1"/>
</dbReference>
<dbReference type="Gene3D" id="3.10.129.10">
    <property type="entry name" value="Hotdog Thioesterase"/>
    <property type="match status" value="1"/>
</dbReference>
<evidence type="ECO:0000313" key="3">
    <source>
        <dbReference type="EMBL" id="ALO49641.1"/>
    </source>
</evidence>
<organism evidence="3 4">
    <name type="scientific">Hoylesella enoeca</name>
    <dbReference type="NCBI Taxonomy" id="76123"/>
    <lineage>
        <taxon>Bacteria</taxon>
        <taxon>Pseudomonadati</taxon>
        <taxon>Bacteroidota</taxon>
        <taxon>Bacteroidia</taxon>
        <taxon>Bacteroidales</taxon>
        <taxon>Prevotellaceae</taxon>
        <taxon>Hoylesella</taxon>
    </lineage>
</organism>
<accession>A0A0S2KMW6</accession>
<evidence type="ECO:0000256" key="1">
    <source>
        <dbReference type="ARBA" id="ARBA00005953"/>
    </source>
</evidence>
<proteinExistence type="inferred from homology"/>
<dbReference type="Pfam" id="PF13279">
    <property type="entry name" value="4HBT_2"/>
    <property type="match status" value="1"/>
</dbReference>
<gene>
    <name evidence="3" type="ORF">AS203_11575</name>
</gene>
<evidence type="ECO:0008006" key="5">
    <source>
        <dbReference type="Google" id="ProtNLM"/>
    </source>
</evidence>
<evidence type="ECO:0000256" key="2">
    <source>
        <dbReference type="ARBA" id="ARBA00022801"/>
    </source>
</evidence>
<keyword evidence="4" id="KW-1185">Reference proteome</keyword>
<dbReference type="KEGG" id="peo:AS203_11575"/>
<protein>
    <recommendedName>
        <fullName evidence="5">4-hydroxybenzoyl-CoA thioesterase</fullName>
    </recommendedName>
</protein>
<dbReference type="SUPFAM" id="SSF54637">
    <property type="entry name" value="Thioesterase/thiol ester dehydrase-isomerase"/>
    <property type="match status" value="1"/>
</dbReference>
<dbReference type="AlphaFoldDB" id="A0A0S2KMW6"/>
<dbReference type="InterPro" id="IPR050563">
    <property type="entry name" value="4-hydroxybenzoyl-CoA_TE"/>
</dbReference>
<name>A0A0S2KMW6_9BACT</name>
<dbReference type="STRING" id="76123.AS203_11575"/>
<reference evidence="4" key="1">
    <citation type="submission" date="2015-11" db="EMBL/GenBank/DDBJ databases">
        <authorList>
            <person name="Holder M.E."/>
            <person name="Ajami N.J."/>
            <person name="Petrosino J.F."/>
        </authorList>
    </citation>
    <scope>NUCLEOTIDE SEQUENCE [LARGE SCALE GENOMIC DNA]</scope>
    <source>
        <strain evidence="4">F0113</strain>
    </source>
</reference>
<dbReference type="OrthoDB" id="9800856at2"/>
<dbReference type="EMBL" id="CP013195">
    <property type="protein sequence ID" value="ALO49641.1"/>
    <property type="molecule type" value="Genomic_DNA"/>
</dbReference>
<sequence>MATLTASKEFEIRFSEVDSMNVVWHGSYALYFEDAREAFGAKFGLAYMTIADNGCFAPLVDLSFQYLRPIRYGMKCRVDIIYRPTEAAKIVFDYEIHSSADDELMAKGRSVQAFMDKQYRLMWYRPDFYAAWQTRWDVFNNSKQQ</sequence>